<feature type="compositionally biased region" description="Pro residues" evidence="1">
    <location>
        <begin position="17"/>
        <end position="31"/>
    </location>
</feature>
<feature type="region of interest" description="Disordered" evidence="1">
    <location>
        <begin position="1"/>
        <end position="36"/>
    </location>
</feature>
<sequence length="301" mass="30558">MSDRPDNGERDDASPASVPPPPVLRNTPPPAFRDAPSVDSLLAAAVRGGASADSVGEARAVAAFRAAWESGGRTARTRRRDDWRPNARRRVQLSIRTTLAVLLASLTLGGVAFAAIGSAIHGDKGADREPGGYGNRERPARPTDDAPAWPGPADVPRTVPSTPDTSAPPEEGGASRNPDASDREADRTNDGKPAGDSRQQSPRPAGPNESAGPNEPGGPNGSAGSKVPEEPGRPGLSGGDRPESTAGGEGEGKSEGGAPQNAPQASPEAAPQGVPEADPQAAPQNAPRLAPDSGPEVRGTK</sequence>
<name>A0ABX8XPQ8_9ACTN</name>
<keyword evidence="2" id="KW-1133">Transmembrane helix</keyword>
<protein>
    <recommendedName>
        <fullName evidence="5">Translation initiation factor IF-2</fullName>
    </recommendedName>
</protein>
<dbReference type="EMBL" id="CP080647">
    <property type="protein sequence ID" value="QYX77890.1"/>
    <property type="molecule type" value="Genomic_DNA"/>
</dbReference>
<accession>A0ABX8XPQ8</accession>
<keyword evidence="2" id="KW-0812">Transmembrane</keyword>
<proteinExistence type="predicted"/>
<dbReference type="RefSeq" id="WP_220646861.1">
    <property type="nucleotide sequence ID" value="NZ_CP080647.1"/>
</dbReference>
<evidence type="ECO:0000256" key="2">
    <source>
        <dbReference type="SAM" id="Phobius"/>
    </source>
</evidence>
<evidence type="ECO:0000313" key="4">
    <source>
        <dbReference type="Proteomes" id="UP000827138"/>
    </source>
</evidence>
<organism evidence="3 4">
    <name type="scientific">Streptomyces akebiae</name>
    <dbReference type="NCBI Taxonomy" id="2865673"/>
    <lineage>
        <taxon>Bacteria</taxon>
        <taxon>Bacillati</taxon>
        <taxon>Actinomycetota</taxon>
        <taxon>Actinomycetes</taxon>
        <taxon>Kitasatosporales</taxon>
        <taxon>Streptomycetaceae</taxon>
        <taxon>Streptomyces</taxon>
    </lineage>
</organism>
<evidence type="ECO:0008006" key="5">
    <source>
        <dbReference type="Google" id="ProtNLM"/>
    </source>
</evidence>
<feature type="region of interest" description="Disordered" evidence="1">
    <location>
        <begin position="121"/>
        <end position="301"/>
    </location>
</feature>
<dbReference type="Proteomes" id="UP000827138">
    <property type="component" value="Chromosome"/>
</dbReference>
<feature type="transmembrane region" description="Helical" evidence="2">
    <location>
        <begin position="98"/>
        <end position="120"/>
    </location>
</feature>
<keyword evidence="2" id="KW-0472">Membrane</keyword>
<feature type="compositionally biased region" description="Basic and acidic residues" evidence="1">
    <location>
        <begin position="179"/>
        <end position="195"/>
    </location>
</feature>
<feature type="compositionally biased region" description="Basic and acidic residues" evidence="1">
    <location>
        <begin position="1"/>
        <end position="13"/>
    </location>
</feature>
<evidence type="ECO:0000313" key="3">
    <source>
        <dbReference type="EMBL" id="QYX77890.1"/>
    </source>
</evidence>
<gene>
    <name evidence="3" type="ORF">K1J60_16320</name>
</gene>
<reference evidence="3 4" key="1">
    <citation type="submission" date="2021-08" db="EMBL/GenBank/DDBJ databases">
        <authorList>
            <person name="Ping M."/>
        </authorList>
    </citation>
    <scope>NUCLEOTIDE SEQUENCE [LARGE SCALE GENOMIC DNA]</scope>
    <source>
        <strain evidence="3 4">MG28</strain>
    </source>
</reference>
<feature type="compositionally biased region" description="Basic and acidic residues" evidence="1">
    <location>
        <begin position="121"/>
        <end position="144"/>
    </location>
</feature>
<keyword evidence="4" id="KW-1185">Reference proteome</keyword>
<evidence type="ECO:0000256" key="1">
    <source>
        <dbReference type="SAM" id="MobiDB-lite"/>
    </source>
</evidence>